<sequence length="103" mass="10552">MRSRRTKGFPTDGKMDASLVRGLGNANALAISALVEAGRGPLEVEIDAFNIVVAVHIGTAAGGDPADIIAPAGRAGVGIDDGGAGRGQERSNCKEFHRRGGER</sequence>
<evidence type="ECO:0000256" key="1">
    <source>
        <dbReference type="SAM" id="MobiDB-lite"/>
    </source>
</evidence>
<organism evidence="2 3">
    <name type="scientific">Aspergillus udagawae</name>
    <dbReference type="NCBI Taxonomy" id="91492"/>
    <lineage>
        <taxon>Eukaryota</taxon>
        <taxon>Fungi</taxon>
        <taxon>Dikarya</taxon>
        <taxon>Ascomycota</taxon>
        <taxon>Pezizomycotina</taxon>
        <taxon>Eurotiomycetes</taxon>
        <taxon>Eurotiomycetidae</taxon>
        <taxon>Eurotiales</taxon>
        <taxon>Aspergillaceae</taxon>
        <taxon>Aspergillus</taxon>
        <taxon>Aspergillus subgen. Fumigati</taxon>
    </lineage>
</organism>
<name>A0A8H3NRI4_9EURO</name>
<evidence type="ECO:0000313" key="3">
    <source>
        <dbReference type="Proteomes" id="UP000465221"/>
    </source>
</evidence>
<evidence type="ECO:0000313" key="2">
    <source>
        <dbReference type="EMBL" id="GFF38026.1"/>
    </source>
</evidence>
<accession>A0A8H3NRI4</accession>
<reference evidence="2 3" key="1">
    <citation type="submission" date="2020-01" db="EMBL/GenBank/DDBJ databases">
        <title>Draft genome sequence of Aspergillus udagawae IFM 46972.</title>
        <authorList>
            <person name="Takahashi H."/>
            <person name="Yaguchi T."/>
        </authorList>
    </citation>
    <scope>NUCLEOTIDE SEQUENCE [LARGE SCALE GENOMIC DNA]</scope>
    <source>
        <strain evidence="2 3">IFM 46972</strain>
    </source>
</reference>
<feature type="region of interest" description="Disordered" evidence="1">
    <location>
        <begin position="80"/>
        <end position="103"/>
    </location>
</feature>
<gene>
    <name evidence="2" type="ORF">IFM46972_05411</name>
</gene>
<proteinExistence type="predicted"/>
<dbReference type="AlphaFoldDB" id="A0A8H3NRI4"/>
<dbReference type="EMBL" id="BLKC01000033">
    <property type="protein sequence ID" value="GFF38026.1"/>
    <property type="molecule type" value="Genomic_DNA"/>
</dbReference>
<comment type="caution">
    <text evidence="2">The sequence shown here is derived from an EMBL/GenBank/DDBJ whole genome shotgun (WGS) entry which is preliminary data.</text>
</comment>
<feature type="compositionally biased region" description="Basic and acidic residues" evidence="1">
    <location>
        <begin position="87"/>
        <end position="103"/>
    </location>
</feature>
<protein>
    <submittedName>
        <fullName evidence="2">Uncharacterized protein</fullName>
    </submittedName>
</protein>
<dbReference type="Proteomes" id="UP000465221">
    <property type="component" value="Unassembled WGS sequence"/>
</dbReference>